<sequence length="1096" mass="122000">MLVLHALSGRGCLGNFKRTNSQDRSRTELFCLRYLTPALQETLFLTLKEDASIVDSTPIAYVGNIRANAETCWVSFPGKYSAGWEALISEFSGDSVACVFLCTRQDGRIYGVRDYLQFGYLMTIKKTLDAEKVKQKEDAAEYFPAMILASIAERRDSDQAAAMNAVCIREDASNKEQAEAVRQAELNWLRAGKVAAWGCAWYLLWLQRVREAVGRGQKLKAVFFPGQAGKGRVSMKELSSPNFDPWDGVGCGGSQKCELATLDQMQDREGPAWKYEAVDVGMFLRGEFSPGCEVDAKHGSEWIRGYLVKQTQYEFVTSDIRHASKNMEKFLEEFQKSQNALSDSLRGLLCGMHLESCKATRLPSGTPALGLAVRIPDIKALHALRDRVLDGRLQRDVNRKLDWAGLTFQVENSRGVSKKLAWAERAHTFQVDNTRFFELYEDSLLGLSKLTEHQEDRLKQMNGMRKIHLFAPAGTGKTFLAIHHLFELLRIKPSASVLYVAPSEALGLHFLQWLVARLAPKATDSVAEVHQVFSRLTFLHAPYTHFVRPDLDGACIFRKPVEAFQPFDQAIFDESHKIFPEDAHLTPAMKCGLAAGHILLMSDPSQSSAVSQSYPEMGQVVELKEVVRSTQRLVAGAGAFRLNVSGEAPVTCLGTEGPPLKTYLFDCKEPKKKLDEYAAHVITALWYVAQMFPGISFHRRIALLVPDSGFCGSLKPILQKWLKEQLPHRDLSLVCFREALSCLPGRLLGTTQSNEKELIILDSVDNADGLEQLVVICVGLDAPIDRAKGDLQTRARLYRGITRAQLLAVVVNESVPGGWLQFLGAVQFMDSKLQEEELTASAKSATKIQEEALRHVGALQSHTGCTKPQRSNTSDSGLPRPTENETRKLVSLKESSVWDTRSNKIARPTSLLFDPMEDDSKNSSENNPQAAIPDGSGSRVGYLSLIFDGGRVEQLFRKVYQILRQHNYDVLMVEPGAAQDYGDMTTHYLSRLHEENGVLVAVCTENYGEGTSSREVEFAVRYEISIMPLKMVDRYPPRPSSAQDKALIGFALPRSRLYADCRGLGEKEMLGCGCQNWSVVVQVSSHEGKDALDTTE</sequence>
<organism evidence="2 3">
    <name type="scientific">Symbiodinium pilosum</name>
    <name type="common">Dinoflagellate</name>
    <dbReference type="NCBI Taxonomy" id="2952"/>
    <lineage>
        <taxon>Eukaryota</taxon>
        <taxon>Sar</taxon>
        <taxon>Alveolata</taxon>
        <taxon>Dinophyceae</taxon>
        <taxon>Suessiales</taxon>
        <taxon>Symbiodiniaceae</taxon>
        <taxon>Symbiodinium</taxon>
    </lineage>
</organism>
<feature type="region of interest" description="Disordered" evidence="1">
    <location>
        <begin position="860"/>
        <end position="889"/>
    </location>
</feature>
<dbReference type="EMBL" id="CAJNIZ010007058">
    <property type="protein sequence ID" value="CAE7254830.1"/>
    <property type="molecule type" value="Genomic_DNA"/>
</dbReference>
<dbReference type="OrthoDB" id="417328at2759"/>
<reference evidence="2" key="1">
    <citation type="submission" date="2021-02" db="EMBL/GenBank/DDBJ databases">
        <authorList>
            <person name="Dougan E. K."/>
            <person name="Rhodes N."/>
            <person name="Thang M."/>
            <person name="Chan C."/>
        </authorList>
    </citation>
    <scope>NUCLEOTIDE SEQUENCE</scope>
</reference>
<evidence type="ECO:0000313" key="3">
    <source>
        <dbReference type="Proteomes" id="UP000649617"/>
    </source>
</evidence>
<comment type="caution">
    <text evidence="2">The sequence shown here is derived from an EMBL/GenBank/DDBJ whole genome shotgun (WGS) entry which is preliminary data.</text>
</comment>
<proteinExistence type="predicted"/>
<dbReference type="InterPro" id="IPR027417">
    <property type="entry name" value="P-loop_NTPase"/>
</dbReference>
<dbReference type="AlphaFoldDB" id="A0A812MAD8"/>
<gene>
    <name evidence="2" type="ORF">SPIL2461_LOCUS5083</name>
</gene>
<name>A0A812MAD8_SYMPI</name>
<evidence type="ECO:0008006" key="4">
    <source>
        <dbReference type="Google" id="ProtNLM"/>
    </source>
</evidence>
<keyword evidence="3" id="KW-1185">Reference proteome</keyword>
<feature type="region of interest" description="Disordered" evidence="1">
    <location>
        <begin position="909"/>
        <end position="935"/>
    </location>
</feature>
<evidence type="ECO:0000313" key="2">
    <source>
        <dbReference type="EMBL" id="CAE7254830.1"/>
    </source>
</evidence>
<protein>
    <recommendedName>
        <fullName evidence="4">Helicase ATP-binding domain-containing protein</fullName>
    </recommendedName>
</protein>
<accession>A0A812MAD8</accession>
<dbReference type="Proteomes" id="UP000649617">
    <property type="component" value="Unassembled WGS sequence"/>
</dbReference>
<evidence type="ECO:0000256" key="1">
    <source>
        <dbReference type="SAM" id="MobiDB-lite"/>
    </source>
</evidence>
<feature type="compositionally biased region" description="Polar residues" evidence="1">
    <location>
        <begin position="860"/>
        <end position="876"/>
    </location>
</feature>
<dbReference type="Gene3D" id="3.40.50.300">
    <property type="entry name" value="P-loop containing nucleotide triphosphate hydrolases"/>
    <property type="match status" value="1"/>
</dbReference>
<dbReference type="SUPFAM" id="SSF52540">
    <property type="entry name" value="P-loop containing nucleoside triphosphate hydrolases"/>
    <property type="match status" value="1"/>
</dbReference>